<name>A0A3G4ZUM3_9VIRU</name>
<dbReference type="SUPFAM" id="SSF46767">
    <property type="entry name" value="Methylated DNA-protein cysteine methyltransferase, C-terminal domain"/>
    <property type="match status" value="1"/>
</dbReference>
<dbReference type="GO" id="GO:0032259">
    <property type="term" value="P:methylation"/>
    <property type="evidence" value="ECO:0007669"/>
    <property type="project" value="UniProtKB-KW"/>
</dbReference>
<gene>
    <name evidence="8" type="ORF">Edafosvirus19_22</name>
</gene>
<evidence type="ECO:0000256" key="1">
    <source>
        <dbReference type="ARBA" id="ARBA00001286"/>
    </source>
</evidence>
<keyword evidence="3" id="KW-0808">Transferase</keyword>
<dbReference type="InterPro" id="IPR036217">
    <property type="entry name" value="MethylDNA_cys_MeTrfase_DNAb"/>
</dbReference>
<comment type="catalytic activity">
    <reaction evidence="1">
        <text>a 4-O-methyl-thymidine in DNA + L-cysteinyl-[protein] = a thymidine in DNA + S-methyl-L-cysteinyl-[protein]</text>
        <dbReference type="Rhea" id="RHEA:53428"/>
        <dbReference type="Rhea" id="RHEA-COMP:10131"/>
        <dbReference type="Rhea" id="RHEA-COMP:10132"/>
        <dbReference type="Rhea" id="RHEA-COMP:13555"/>
        <dbReference type="Rhea" id="RHEA-COMP:13556"/>
        <dbReference type="ChEBI" id="CHEBI:29950"/>
        <dbReference type="ChEBI" id="CHEBI:82612"/>
        <dbReference type="ChEBI" id="CHEBI:137386"/>
        <dbReference type="ChEBI" id="CHEBI:137387"/>
        <dbReference type="EC" id="2.1.1.63"/>
    </reaction>
</comment>
<dbReference type="InterPro" id="IPR001497">
    <property type="entry name" value="MethylDNA_cys_MeTrfase_AS"/>
</dbReference>
<evidence type="ECO:0000256" key="5">
    <source>
        <dbReference type="ARBA" id="ARBA00023204"/>
    </source>
</evidence>
<dbReference type="InterPro" id="IPR014048">
    <property type="entry name" value="MethylDNA_cys_MeTrfase_DNA-bd"/>
</dbReference>
<comment type="catalytic activity">
    <reaction evidence="6">
        <text>a 6-O-methyl-2'-deoxyguanosine in DNA + L-cysteinyl-[protein] = S-methyl-L-cysteinyl-[protein] + a 2'-deoxyguanosine in DNA</text>
        <dbReference type="Rhea" id="RHEA:24000"/>
        <dbReference type="Rhea" id="RHEA-COMP:10131"/>
        <dbReference type="Rhea" id="RHEA-COMP:10132"/>
        <dbReference type="Rhea" id="RHEA-COMP:11367"/>
        <dbReference type="Rhea" id="RHEA-COMP:11368"/>
        <dbReference type="ChEBI" id="CHEBI:29950"/>
        <dbReference type="ChEBI" id="CHEBI:82612"/>
        <dbReference type="ChEBI" id="CHEBI:85445"/>
        <dbReference type="ChEBI" id="CHEBI:85448"/>
        <dbReference type="EC" id="2.1.1.63"/>
    </reaction>
</comment>
<dbReference type="InterPro" id="IPR036388">
    <property type="entry name" value="WH-like_DNA-bd_sf"/>
</dbReference>
<evidence type="ECO:0000313" key="8">
    <source>
        <dbReference type="EMBL" id="AYV78595.1"/>
    </source>
</evidence>
<dbReference type="PANTHER" id="PTHR10815">
    <property type="entry name" value="METHYLATED-DNA--PROTEIN-CYSTEINE METHYLTRANSFERASE"/>
    <property type="match status" value="1"/>
</dbReference>
<dbReference type="GO" id="GO:0003908">
    <property type="term" value="F:methylated-DNA-[protein]-cysteine S-methyltransferase activity"/>
    <property type="evidence" value="ECO:0007669"/>
    <property type="project" value="UniProtKB-EC"/>
</dbReference>
<feature type="domain" description="Methylated-DNA-[protein]-cysteine S-methyltransferase DNA binding" evidence="7">
    <location>
        <begin position="9"/>
        <end position="96"/>
    </location>
</feature>
<evidence type="ECO:0000256" key="2">
    <source>
        <dbReference type="ARBA" id="ARBA00022603"/>
    </source>
</evidence>
<reference evidence="8" key="1">
    <citation type="submission" date="2018-10" db="EMBL/GenBank/DDBJ databases">
        <title>Hidden diversity of soil giant viruses.</title>
        <authorList>
            <person name="Schulz F."/>
            <person name="Alteio L."/>
            <person name="Goudeau D."/>
            <person name="Ryan E.M."/>
            <person name="Malmstrom R.R."/>
            <person name="Blanchard J."/>
            <person name="Woyke T."/>
        </authorList>
    </citation>
    <scope>NUCLEOTIDE SEQUENCE</scope>
    <source>
        <strain evidence="8">EDV1</strain>
    </source>
</reference>
<accession>A0A3G4ZUM3</accession>
<dbReference type="CDD" id="cd06445">
    <property type="entry name" value="ATase"/>
    <property type="match status" value="1"/>
</dbReference>
<dbReference type="PROSITE" id="PS00374">
    <property type="entry name" value="MGMT"/>
    <property type="match status" value="1"/>
</dbReference>
<proteinExistence type="predicted"/>
<dbReference type="NCBIfam" id="TIGR00589">
    <property type="entry name" value="ogt"/>
    <property type="match status" value="1"/>
</dbReference>
<dbReference type="Gene3D" id="1.10.10.10">
    <property type="entry name" value="Winged helix-like DNA-binding domain superfamily/Winged helix DNA-binding domain"/>
    <property type="match status" value="1"/>
</dbReference>
<dbReference type="EMBL" id="MK072084">
    <property type="protein sequence ID" value="AYV78595.1"/>
    <property type="molecule type" value="Genomic_DNA"/>
</dbReference>
<evidence type="ECO:0000256" key="4">
    <source>
        <dbReference type="ARBA" id="ARBA00022763"/>
    </source>
</evidence>
<dbReference type="Pfam" id="PF01035">
    <property type="entry name" value="DNA_binding_1"/>
    <property type="match status" value="1"/>
</dbReference>
<keyword evidence="4" id="KW-0227">DNA damage</keyword>
<evidence type="ECO:0000259" key="7">
    <source>
        <dbReference type="Pfam" id="PF01035"/>
    </source>
</evidence>
<keyword evidence="5" id="KW-0234">DNA repair</keyword>
<protein>
    <recommendedName>
        <fullName evidence="7">Methylated-DNA-[protein]-cysteine S-methyltransferase DNA binding domain-containing protein</fullName>
    </recommendedName>
</protein>
<dbReference type="GO" id="GO:0006281">
    <property type="term" value="P:DNA repair"/>
    <property type="evidence" value="ECO:0007669"/>
    <property type="project" value="UniProtKB-KW"/>
</dbReference>
<evidence type="ECO:0000256" key="3">
    <source>
        <dbReference type="ARBA" id="ARBA00022679"/>
    </source>
</evidence>
<dbReference type="PANTHER" id="PTHR10815:SF13">
    <property type="entry name" value="METHYLATED-DNA--PROTEIN-CYSTEINE METHYLTRANSFERASE"/>
    <property type="match status" value="1"/>
</dbReference>
<keyword evidence="2" id="KW-0489">Methyltransferase</keyword>
<organism evidence="8">
    <name type="scientific">Edafosvirus sp</name>
    <dbReference type="NCBI Taxonomy" id="2487765"/>
    <lineage>
        <taxon>Viruses</taxon>
        <taxon>Varidnaviria</taxon>
        <taxon>Bamfordvirae</taxon>
        <taxon>Nucleocytoviricota</taxon>
        <taxon>Megaviricetes</taxon>
        <taxon>Imitervirales</taxon>
        <taxon>Mimiviridae</taxon>
        <taxon>Klosneuvirinae</taxon>
    </lineage>
</organism>
<evidence type="ECO:0000256" key="6">
    <source>
        <dbReference type="ARBA" id="ARBA00049348"/>
    </source>
</evidence>
<sequence>MSNKNKISPFAQKVYDVTKQIPKGKITTYKLIAIAIGKPGASVAVGTALANNPFAPKIPCHRVISSNYSIGGYFGTKDISSTNIQNKIKLLKKEGIEFEDFELKKSAKYRKNVTFIPNLLTTGIN</sequence>